<keyword evidence="2" id="KW-1185">Reference proteome</keyword>
<name>A0A067M6U7_BOTB1</name>
<dbReference type="Proteomes" id="UP000027195">
    <property type="component" value="Unassembled WGS sequence"/>
</dbReference>
<dbReference type="EMBL" id="KL198058">
    <property type="protein sequence ID" value="KDQ11498.1"/>
    <property type="molecule type" value="Genomic_DNA"/>
</dbReference>
<proteinExistence type="predicted"/>
<dbReference type="HOGENOM" id="CLU_1635109_0_0_1"/>
<dbReference type="AlphaFoldDB" id="A0A067M6U7"/>
<evidence type="ECO:0000313" key="1">
    <source>
        <dbReference type="EMBL" id="KDQ11498.1"/>
    </source>
</evidence>
<accession>A0A067M6U7</accession>
<organism evidence="1 2">
    <name type="scientific">Botryobasidium botryosum (strain FD-172 SS1)</name>
    <dbReference type="NCBI Taxonomy" id="930990"/>
    <lineage>
        <taxon>Eukaryota</taxon>
        <taxon>Fungi</taxon>
        <taxon>Dikarya</taxon>
        <taxon>Basidiomycota</taxon>
        <taxon>Agaricomycotina</taxon>
        <taxon>Agaricomycetes</taxon>
        <taxon>Cantharellales</taxon>
        <taxon>Botryobasidiaceae</taxon>
        <taxon>Botryobasidium</taxon>
    </lineage>
</organism>
<gene>
    <name evidence="1" type="ORF">BOTBODRAFT_147208</name>
</gene>
<protein>
    <submittedName>
        <fullName evidence="1">Uncharacterized protein</fullName>
    </submittedName>
</protein>
<reference evidence="2" key="1">
    <citation type="journal article" date="2014" name="Proc. Natl. Acad. Sci. U.S.A.">
        <title>Extensive sampling of basidiomycete genomes demonstrates inadequacy of the white-rot/brown-rot paradigm for wood decay fungi.</title>
        <authorList>
            <person name="Riley R."/>
            <person name="Salamov A.A."/>
            <person name="Brown D.W."/>
            <person name="Nagy L.G."/>
            <person name="Floudas D."/>
            <person name="Held B.W."/>
            <person name="Levasseur A."/>
            <person name="Lombard V."/>
            <person name="Morin E."/>
            <person name="Otillar R."/>
            <person name="Lindquist E.A."/>
            <person name="Sun H."/>
            <person name="LaButti K.M."/>
            <person name="Schmutz J."/>
            <person name="Jabbour D."/>
            <person name="Luo H."/>
            <person name="Baker S.E."/>
            <person name="Pisabarro A.G."/>
            <person name="Walton J.D."/>
            <person name="Blanchette R.A."/>
            <person name="Henrissat B."/>
            <person name="Martin F."/>
            <person name="Cullen D."/>
            <person name="Hibbett D.S."/>
            <person name="Grigoriev I.V."/>
        </authorList>
    </citation>
    <scope>NUCLEOTIDE SEQUENCE [LARGE SCALE GENOMIC DNA]</scope>
    <source>
        <strain evidence="2">FD-172 SS1</strain>
    </source>
</reference>
<evidence type="ECO:0000313" key="2">
    <source>
        <dbReference type="Proteomes" id="UP000027195"/>
    </source>
</evidence>
<sequence>MRGEGLSRVARAVPASRWKSKKYMAPAPMRIIADGDTAQGAGTRTRRDKTRHRWTCNRSRSGSSDTKVELSGISEAHIWSAKQEAAAAAQSSEAPVGHPSDLGVFFGIRIEIPSSWIDFHSGIHGKDKDQSDEKVQRGRVERAARYRSFKQLMTLDARTVQV</sequence>
<dbReference type="InParanoid" id="A0A067M6U7"/>